<keyword evidence="5" id="KW-0732">Signal</keyword>
<dbReference type="SUPFAM" id="SSF56176">
    <property type="entry name" value="FAD-binding/transporter-associated domain-like"/>
    <property type="match status" value="1"/>
</dbReference>
<evidence type="ECO:0000256" key="3">
    <source>
        <dbReference type="ARBA" id="ARBA00022827"/>
    </source>
</evidence>
<dbReference type="PANTHER" id="PTHR42973:SF4">
    <property type="entry name" value="FAD BINDING DOMAIN PROTEIN"/>
    <property type="match status" value="1"/>
</dbReference>
<dbReference type="GO" id="GO:0016491">
    <property type="term" value="F:oxidoreductase activity"/>
    <property type="evidence" value="ECO:0007669"/>
    <property type="project" value="UniProtKB-KW"/>
</dbReference>
<dbReference type="InterPro" id="IPR016169">
    <property type="entry name" value="FAD-bd_PCMH_sub2"/>
</dbReference>
<keyword evidence="2" id="KW-0285">Flavoprotein</keyword>
<keyword evidence="4" id="KW-0560">Oxidoreductase</keyword>
<organism evidence="7 8">
    <name type="scientific">Hyaloscypha variabilis (strain UAMH 11265 / GT02V1 / F)</name>
    <name type="common">Meliniomyces variabilis</name>
    <dbReference type="NCBI Taxonomy" id="1149755"/>
    <lineage>
        <taxon>Eukaryota</taxon>
        <taxon>Fungi</taxon>
        <taxon>Dikarya</taxon>
        <taxon>Ascomycota</taxon>
        <taxon>Pezizomycotina</taxon>
        <taxon>Leotiomycetes</taxon>
        <taxon>Helotiales</taxon>
        <taxon>Hyaloscyphaceae</taxon>
        <taxon>Hyaloscypha</taxon>
        <taxon>Hyaloscypha variabilis</taxon>
    </lineage>
</organism>
<feature type="domain" description="FAD-binding PCMH-type" evidence="6">
    <location>
        <begin position="77"/>
        <end position="252"/>
    </location>
</feature>
<accession>A0A2J6RHB7</accession>
<dbReference type="Gene3D" id="3.30.465.10">
    <property type="match status" value="2"/>
</dbReference>
<dbReference type="Pfam" id="PF08031">
    <property type="entry name" value="BBE"/>
    <property type="match status" value="1"/>
</dbReference>
<dbReference type="Proteomes" id="UP000235786">
    <property type="component" value="Unassembled WGS sequence"/>
</dbReference>
<sequence length="558" mass="61377">MRLLSFTRLTFHLAFALRCTAQAGEQVVLHGSESDSACHNACKALKSSLPQQTYHSLTPDSVPAPDLVSSFFAIQQQEVIPACWLTPTSAQDVSIAINIIREYGCHFAVKSGGHAPSARMSSAEGGVTIDMRLFDSVEILEGGVGGREGARIGTGGRWGEVYKKLELFGKTVVGGRDRRVGVGGLMLGGGISFISRRNGWAIDNILNYEVILANGTIAQISQSTAPDLYWAFRGGGNNFGIVTNFDLATYPLTQAWGGYNFFLLSDMSSRLSTLNLPPPAPFTLTTKLLSLLGNLINDIACKLGYCTTISDWLNAYLSTLEKEQYDLDAQLIGALAYVPKLDIWTALANNIHTKPTINPPVFSAFRKLPHVYSSNRLANFSTFHKELNDWNEGGFRQIWGALTIKPSFPLMQELLSIFLEESNSIKHIKDIIPSTVFQAITTDEISHMSSNGGNCLGLLPSDAPLIISSFTIGYSGTPGGREDEAVSAVGRRVRERWEKMAKEMGLWHPYVYINYADVEQDVFAGYGEENRERLRQIQRKWDPEGVFGERLQPGGFKV</sequence>
<dbReference type="InterPro" id="IPR016166">
    <property type="entry name" value="FAD-bd_PCMH"/>
</dbReference>
<evidence type="ECO:0000256" key="4">
    <source>
        <dbReference type="ARBA" id="ARBA00023002"/>
    </source>
</evidence>
<dbReference type="InterPro" id="IPR036318">
    <property type="entry name" value="FAD-bd_PCMH-like_sf"/>
</dbReference>
<dbReference type="AlphaFoldDB" id="A0A2J6RHB7"/>
<name>A0A2J6RHB7_HYAVF</name>
<dbReference type="PANTHER" id="PTHR42973">
    <property type="entry name" value="BINDING OXIDOREDUCTASE, PUTATIVE (AFU_ORTHOLOGUE AFUA_1G17690)-RELATED"/>
    <property type="match status" value="1"/>
</dbReference>
<evidence type="ECO:0000256" key="1">
    <source>
        <dbReference type="ARBA" id="ARBA00005466"/>
    </source>
</evidence>
<gene>
    <name evidence="7" type="ORF">L207DRAFT_584816</name>
</gene>
<keyword evidence="3" id="KW-0274">FAD</keyword>
<evidence type="ECO:0000256" key="2">
    <source>
        <dbReference type="ARBA" id="ARBA00022630"/>
    </source>
</evidence>
<evidence type="ECO:0000259" key="6">
    <source>
        <dbReference type="PROSITE" id="PS51387"/>
    </source>
</evidence>
<proteinExistence type="inferred from homology"/>
<dbReference type="PROSITE" id="PS51387">
    <property type="entry name" value="FAD_PCMH"/>
    <property type="match status" value="1"/>
</dbReference>
<dbReference type="Gene3D" id="3.40.462.20">
    <property type="match status" value="1"/>
</dbReference>
<dbReference type="EMBL" id="KZ613948">
    <property type="protein sequence ID" value="PMD37896.1"/>
    <property type="molecule type" value="Genomic_DNA"/>
</dbReference>
<dbReference type="Pfam" id="PF01565">
    <property type="entry name" value="FAD_binding_4"/>
    <property type="match status" value="1"/>
</dbReference>
<feature type="chain" id="PRO_5014364973" evidence="5">
    <location>
        <begin position="17"/>
        <end position="558"/>
    </location>
</feature>
<evidence type="ECO:0000313" key="7">
    <source>
        <dbReference type="EMBL" id="PMD37896.1"/>
    </source>
</evidence>
<dbReference type="STRING" id="1149755.A0A2J6RHB7"/>
<feature type="signal peptide" evidence="5">
    <location>
        <begin position="1"/>
        <end position="16"/>
    </location>
</feature>
<dbReference type="OrthoDB" id="2151789at2759"/>
<dbReference type="GO" id="GO:0071949">
    <property type="term" value="F:FAD binding"/>
    <property type="evidence" value="ECO:0007669"/>
    <property type="project" value="InterPro"/>
</dbReference>
<dbReference type="InterPro" id="IPR006094">
    <property type="entry name" value="Oxid_FAD_bind_N"/>
</dbReference>
<keyword evidence="8" id="KW-1185">Reference proteome</keyword>
<comment type="similarity">
    <text evidence="1">Belongs to the oxygen-dependent FAD-linked oxidoreductase family.</text>
</comment>
<evidence type="ECO:0000313" key="8">
    <source>
        <dbReference type="Proteomes" id="UP000235786"/>
    </source>
</evidence>
<protein>
    <submittedName>
        <fullName evidence="7">FAD-binding domain-containing protein</fullName>
    </submittedName>
</protein>
<reference evidence="7 8" key="1">
    <citation type="submission" date="2016-04" db="EMBL/GenBank/DDBJ databases">
        <title>A degradative enzymes factory behind the ericoid mycorrhizal symbiosis.</title>
        <authorList>
            <consortium name="DOE Joint Genome Institute"/>
            <person name="Martino E."/>
            <person name="Morin E."/>
            <person name="Grelet G."/>
            <person name="Kuo A."/>
            <person name="Kohler A."/>
            <person name="Daghino S."/>
            <person name="Barry K."/>
            <person name="Choi C."/>
            <person name="Cichocki N."/>
            <person name="Clum A."/>
            <person name="Copeland A."/>
            <person name="Hainaut M."/>
            <person name="Haridas S."/>
            <person name="Labutti K."/>
            <person name="Lindquist E."/>
            <person name="Lipzen A."/>
            <person name="Khouja H.-R."/>
            <person name="Murat C."/>
            <person name="Ohm R."/>
            <person name="Olson A."/>
            <person name="Spatafora J."/>
            <person name="Veneault-Fourrey C."/>
            <person name="Henrissat B."/>
            <person name="Grigoriev I."/>
            <person name="Martin F."/>
            <person name="Perotto S."/>
        </authorList>
    </citation>
    <scope>NUCLEOTIDE SEQUENCE [LARGE SCALE GENOMIC DNA]</scope>
    <source>
        <strain evidence="7 8">F</strain>
    </source>
</reference>
<evidence type="ECO:0000256" key="5">
    <source>
        <dbReference type="SAM" id="SignalP"/>
    </source>
</evidence>
<dbReference type="InterPro" id="IPR012951">
    <property type="entry name" value="BBE"/>
</dbReference>
<dbReference type="InterPro" id="IPR050416">
    <property type="entry name" value="FAD-linked_Oxidoreductase"/>
</dbReference>